<feature type="binding site" evidence="8">
    <location>
        <position position="111"/>
    </location>
    <ligand>
        <name>NADPH</name>
        <dbReference type="ChEBI" id="CHEBI:57783"/>
    </ligand>
</feature>
<feature type="binding site" evidence="8">
    <location>
        <position position="259"/>
    </location>
    <ligand>
        <name>sn-glycerol 3-phosphate</name>
        <dbReference type="ChEBI" id="CHEBI:57597"/>
    </ligand>
</feature>
<feature type="binding site" evidence="11">
    <location>
        <position position="259"/>
    </location>
    <ligand>
        <name>NAD(+)</name>
        <dbReference type="ChEBI" id="CHEBI:57540"/>
    </ligand>
</feature>
<dbReference type="Pfam" id="PF01210">
    <property type="entry name" value="NAD_Gly3P_dh_N"/>
    <property type="match status" value="1"/>
</dbReference>
<dbReference type="PANTHER" id="PTHR11728">
    <property type="entry name" value="GLYCEROL-3-PHOSPHATE DEHYDROGENASE"/>
    <property type="match status" value="1"/>
</dbReference>
<comment type="pathway">
    <text evidence="8">Membrane lipid metabolism; glycerophospholipid metabolism.</text>
</comment>
<reference evidence="17" key="1">
    <citation type="submission" date="2018-05" db="EMBL/GenBank/DDBJ databases">
        <title>Genome Sequencing of selected type strains of the family Eggerthellaceae.</title>
        <authorList>
            <person name="Danylec N."/>
            <person name="Stoll D.A."/>
            <person name="Doetsch A."/>
            <person name="Huch M."/>
        </authorList>
    </citation>
    <scope>NUCLEOTIDE SEQUENCE [LARGE SCALE GENOMIC DNA]</scope>
    <source>
        <strain evidence="17">DSM 24851</strain>
    </source>
</reference>
<feature type="binding site" evidence="8">
    <location>
        <position position="18"/>
    </location>
    <ligand>
        <name>NADPH</name>
        <dbReference type="ChEBI" id="CHEBI:57783"/>
    </ligand>
</feature>
<evidence type="ECO:0000256" key="3">
    <source>
        <dbReference type="ARBA" id="ARBA00023002"/>
    </source>
</evidence>
<dbReference type="Gene3D" id="3.40.50.720">
    <property type="entry name" value="NAD(P)-binding Rossmann-like Domain"/>
    <property type="match status" value="1"/>
</dbReference>
<evidence type="ECO:0000259" key="14">
    <source>
        <dbReference type="Pfam" id="PF01210"/>
    </source>
</evidence>
<feature type="binding site" evidence="11">
    <location>
        <begin position="14"/>
        <end position="19"/>
    </location>
    <ligand>
        <name>NAD(+)</name>
        <dbReference type="ChEBI" id="CHEBI:57540"/>
    </ligand>
</feature>
<evidence type="ECO:0000256" key="12">
    <source>
        <dbReference type="RuleBase" id="RU000437"/>
    </source>
</evidence>
<evidence type="ECO:0000256" key="6">
    <source>
        <dbReference type="ARBA" id="ARBA00023209"/>
    </source>
</evidence>
<feature type="binding site" evidence="8">
    <location>
        <position position="258"/>
    </location>
    <ligand>
        <name>sn-glycerol 3-phosphate</name>
        <dbReference type="ChEBI" id="CHEBI:57597"/>
    </ligand>
</feature>
<dbReference type="PROSITE" id="PS00957">
    <property type="entry name" value="NAD_G3PDH"/>
    <property type="match status" value="1"/>
</dbReference>
<dbReference type="GO" id="GO:0046168">
    <property type="term" value="P:glycerol-3-phosphate catabolic process"/>
    <property type="evidence" value="ECO:0007669"/>
    <property type="project" value="InterPro"/>
</dbReference>
<feature type="binding site" evidence="10">
    <location>
        <position position="111"/>
    </location>
    <ligand>
        <name>substrate</name>
    </ligand>
</feature>
<dbReference type="Gene3D" id="1.10.1040.10">
    <property type="entry name" value="N-(1-d-carboxylethyl)-l-norvaline Dehydrogenase, domain 2"/>
    <property type="match status" value="1"/>
</dbReference>
<dbReference type="PRINTS" id="PR00077">
    <property type="entry name" value="GPDHDRGNASE"/>
</dbReference>
<comment type="caution">
    <text evidence="8">Lacks conserved residue(s) required for the propagation of feature annotation.</text>
</comment>
<evidence type="ECO:0000256" key="7">
    <source>
        <dbReference type="ARBA" id="ARBA00023264"/>
    </source>
</evidence>
<evidence type="ECO:0000256" key="2">
    <source>
        <dbReference type="ARBA" id="ARBA00022516"/>
    </source>
</evidence>
<dbReference type="NCBIfam" id="NF000942">
    <property type="entry name" value="PRK00094.1-4"/>
    <property type="match status" value="1"/>
</dbReference>
<dbReference type="GO" id="GO:0141153">
    <property type="term" value="F:glycerol-3-phosphate dehydrogenase (NADP+) activity"/>
    <property type="evidence" value="ECO:0007669"/>
    <property type="project" value="RHEA"/>
</dbReference>
<sequence length="337" mass="35406">MTSIDASAPVAVIGAGSFGTAVSWMLRQSGYEVNLWCYDPDDARAINETAHNPSFLSDCDLAGVRATSVVAEAVKNCQSVIIVTPSFAVVDAALGIADVISSETPVVILSKGIDLSGGKLLLDAVVEEIGNRDRVAVLSGPNHAEELSRGAYAGATVACSNESVAEYFQNLISNDFFRVYVSNDPVGVSLCGASKNVIAIACGITRGAGFGDNAVSVLITRGLAEIVRLAEACGGKLSTCMGLAGVGDLNATCNSLHSRNGMYGEAFAREGVSVEDYEKRRHMVVEGAHALEPLLRLGHEKGVELPIMEMVKKLLNKDVTIEEAAAGLMGRELTKER</sequence>
<name>A0A3N0B2Q2_9ACTN</name>
<keyword evidence="5 8" id="KW-0443">Lipid metabolism</keyword>
<evidence type="ECO:0000313" key="16">
    <source>
        <dbReference type="EMBL" id="RNL41367.1"/>
    </source>
</evidence>
<dbReference type="EMBL" id="QIBX01000002">
    <property type="protein sequence ID" value="RNL41367.1"/>
    <property type="molecule type" value="Genomic_DNA"/>
</dbReference>
<keyword evidence="8" id="KW-0547">Nucleotide-binding</keyword>
<feature type="binding site" evidence="8">
    <location>
        <position position="144"/>
    </location>
    <ligand>
        <name>NADPH</name>
        <dbReference type="ChEBI" id="CHEBI:57783"/>
    </ligand>
</feature>
<dbReference type="InterPro" id="IPR006168">
    <property type="entry name" value="G3P_DH_NAD-dep"/>
</dbReference>
<dbReference type="EC" id="1.1.1.94" evidence="8"/>
<comment type="caution">
    <text evidence="16">The sequence shown here is derived from an EMBL/GenBank/DDBJ whole genome shotgun (WGS) entry which is preliminary data.</text>
</comment>
<evidence type="ECO:0000256" key="13">
    <source>
        <dbReference type="RuleBase" id="RU000439"/>
    </source>
</evidence>
<dbReference type="GO" id="GO:0006650">
    <property type="term" value="P:glycerophospholipid metabolic process"/>
    <property type="evidence" value="ECO:0007669"/>
    <property type="project" value="UniProtKB-UniRule"/>
</dbReference>
<dbReference type="SUPFAM" id="SSF48179">
    <property type="entry name" value="6-phosphogluconate dehydrogenase C-terminal domain-like"/>
    <property type="match status" value="1"/>
</dbReference>
<dbReference type="OrthoDB" id="9812273at2"/>
<dbReference type="PIRSF" id="PIRSF000114">
    <property type="entry name" value="Glycerol-3-P_dh"/>
    <property type="match status" value="1"/>
</dbReference>
<keyword evidence="3 8" id="KW-0560">Oxidoreductase</keyword>
<dbReference type="GO" id="GO:0051287">
    <property type="term" value="F:NAD binding"/>
    <property type="evidence" value="ECO:0007669"/>
    <property type="project" value="InterPro"/>
</dbReference>
<dbReference type="UniPathway" id="UPA00940"/>
<evidence type="ECO:0000256" key="1">
    <source>
        <dbReference type="ARBA" id="ARBA00011009"/>
    </source>
</evidence>
<feature type="binding site" evidence="8">
    <location>
        <position position="284"/>
    </location>
    <ligand>
        <name>NADPH</name>
        <dbReference type="ChEBI" id="CHEBI:57783"/>
    </ligand>
</feature>
<dbReference type="NCBIfam" id="NF000940">
    <property type="entry name" value="PRK00094.1-2"/>
    <property type="match status" value="1"/>
</dbReference>
<evidence type="ECO:0000256" key="5">
    <source>
        <dbReference type="ARBA" id="ARBA00023098"/>
    </source>
</evidence>
<feature type="binding site" evidence="8">
    <location>
        <position position="17"/>
    </location>
    <ligand>
        <name>NADPH</name>
        <dbReference type="ChEBI" id="CHEBI:57783"/>
    </ligand>
</feature>
<feature type="binding site" evidence="8">
    <location>
        <position position="259"/>
    </location>
    <ligand>
        <name>NADPH</name>
        <dbReference type="ChEBI" id="CHEBI:57783"/>
    </ligand>
</feature>
<comment type="catalytic activity">
    <reaction evidence="8 13">
        <text>sn-glycerol 3-phosphate + NADP(+) = dihydroxyacetone phosphate + NADPH + H(+)</text>
        <dbReference type="Rhea" id="RHEA:11096"/>
        <dbReference type="ChEBI" id="CHEBI:15378"/>
        <dbReference type="ChEBI" id="CHEBI:57597"/>
        <dbReference type="ChEBI" id="CHEBI:57642"/>
        <dbReference type="ChEBI" id="CHEBI:57783"/>
        <dbReference type="ChEBI" id="CHEBI:58349"/>
        <dbReference type="EC" id="1.1.1.94"/>
    </reaction>
</comment>
<evidence type="ECO:0000313" key="17">
    <source>
        <dbReference type="Proteomes" id="UP000269591"/>
    </source>
</evidence>
<evidence type="ECO:0000256" key="11">
    <source>
        <dbReference type="PIRSR" id="PIRSR000114-3"/>
    </source>
</evidence>
<keyword evidence="17" id="KW-1185">Reference proteome</keyword>
<dbReference type="RefSeq" id="WP_123208065.1">
    <property type="nucleotide sequence ID" value="NZ_JBHTHO010000007.1"/>
</dbReference>
<comment type="catalytic activity">
    <reaction evidence="8">
        <text>sn-glycerol 3-phosphate + NAD(+) = dihydroxyacetone phosphate + NADH + H(+)</text>
        <dbReference type="Rhea" id="RHEA:11092"/>
        <dbReference type="ChEBI" id="CHEBI:15378"/>
        <dbReference type="ChEBI" id="CHEBI:57540"/>
        <dbReference type="ChEBI" id="CHEBI:57597"/>
        <dbReference type="ChEBI" id="CHEBI:57642"/>
        <dbReference type="ChEBI" id="CHEBI:57945"/>
        <dbReference type="EC" id="1.1.1.94"/>
    </reaction>
</comment>
<keyword evidence="8" id="KW-0521">NADP</keyword>
<dbReference type="SUPFAM" id="SSF51735">
    <property type="entry name" value="NAD(P)-binding Rossmann-fold domains"/>
    <property type="match status" value="1"/>
</dbReference>
<dbReference type="GO" id="GO:0141152">
    <property type="term" value="F:glycerol-3-phosphate dehydrogenase (NAD+) activity"/>
    <property type="evidence" value="ECO:0007669"/>
    <property type="project" value="RHEA"/>
</dbReference>
<dbReference type="Pfam" id="PF07479">
    <property type="entry name" value="NAD_Gly3P_dh_C"/>
    <property type="match status" value="1"/>
</dbReference>
<dbReference type="InterPro" id="IPR036291">
    <property type="entry name" value="NAD(P)-bd_dom_sf"/>
</dbReference>
<dbReference type="InterPro" id="IPR013328">
    <property type="entry name" value="6PGD_dom2"/>
</dbReference>
<dbReference type="InterPro" id="IPR006109">
    <property type="entry name" value="G3P_DH_NAD-dep_C"/>
</dbReference>
<dbReference type="GO" id="GO:0005829">
    <property type="term" value="C:cytosol"/>
    <property type="evidence" value="ECO:0007669"/>
    <property type="project" value="TreeGrafter"/>
</dbReference>
<dbReference type="PANTHER" id="PTHR11728:SF1">
    <property type="entry name" value="GLYCEROL-3-PHOSPHATE DEHYDROGENASE [NAD(+)] 2, CHLOROPLASTIC"/>
    <property type="match status" value="1"/>
</dbReference>
<keyword evidence="7 8" id="KW-1208">Phospholipid metabolism</keyword>
<proteinExistence type="inferred from homology"/>
<feature type="binding site" evidence="8">
    <location>
        <position position="195"/>
    </location>
    <ligand>
        <name>sn-glycerol 3-phosphate</name>
        <dbReference type="ChEBI" id="CHEBI:57597"/>
    </ligand>
</feature>
<comment type="function">
    <text evidence="8">Catalyzes the reduction of the glycolytic intermediate dihydroxyacetone phosphate (DHAP) to sn-glycerol 3-phosphate (G3P), the key precursor for phospholipid synthesis.</text>
</comment>
<feature type="active site" description="Proton acceptor" evidence="8 9">
    <location>
        <position position="195"/>
    </location>
</feature>
<dbReference type="InterPro" id="IPR011128">
    <property type="entry name" value="G3P_DH_NAD-dep_N"/>
</dbReference>
<evidence type="ECO:0000259" key="15">
    <source>
        <dbReference type="Pfam" id="PF07479"/>
    </source>
</evidence>
<feature type="binding site" evidence="11">
    <location>
        <position position="144"/>
    </location>
    <ligand>
        <name>NAD(+)</name>
        <dbReference type="ChEBI" id="CHEBI:57540"/>
    </ligand>
</feature>
<dbReference type="GO" id="GO:0005975">
    <property type="term" value="P:carbohydrate metabolic process"/>
    <property type="evidence" value="ECO:0007669"/>
    <property type="project" value="InterPro"/>
</dbReference>
<evidence type="ECO:0000256" key="4">
    <source>
        <dbReference type="ARBA" id="ARBA00023027"/>
    </source>
</evidence>
<feature type="binding site" evidence="8">
    <location>
        <position position="248"/>
    </location>
    <ligand>
        <name>sn-glycerol 3-phosphate</name>
        <dbReference type="ChEBI" id="CHEBI:57597"/>
    </ligand>
</feature>
<dbReference type="InterPro" id="IPR008927">
    <property type="entry name" value="6-PGluconate_DH-like_C_sf"/>
</dbReference>
<keyword evidence="4 8" id="KW-0520">NAD</keyword>
<dbReference type="Proteomes" id="UP000269591">
    <property type="component" value="Unassembled WGS sequence"/>
</dbReference>
<feature type="binding site" evidence="8">
    <location>
        <position position="260"/>
    </location>
    <ligand>
        <name>sn-glycerol 3-phosphate</name>
        <dbReference type="ChEBI" id="CHEBI:57597"/>
    </ligand>
</feature>
<dbReference type="HAMAP" id="MF_00394">
    <property type="entry name" value="NAD_Glyc3P_dehydrog"/>
    <property type="match status" value="1"/>
</dbReference>
<accession>A0A3N0B2Q2</accession>
<keyword evidence="2 8" id="KW-0444">Lipid biosynthesis</keyword>
<evidence type="ECO:0000256" key="10">
    <source>
        <dbReference type="PIRSR" id="PIRSR000114-2"/>
    </source>
</evidence>
<gene>
    <name evidence="8" type="primary">gpsA</name>
    <name evidence="16" type="ORF">DMP06_01915</name>
</gene>
<feature type="binding site" evidence="8">
    <location>
        <position position="286"/>
    </location>
    <ligand>
        <name>NADPH</name>
        <dbReference type="ChEBI" id="CHEBI:57783"/>
    </ligand>
</feature>
<organism evidence="16 17">
    <name type="scientific">Slackia equolifaciens</name>
    <dbReference type="NCBI Taxonomy" id="498718"/>
    <lineage>
        <taxon>Bacteria</taxon>
        <taxon>Bacillati</taxon>
        <taxon>Actinomycetota</taxon>
        <taxon>Coriobacteriia</taxon>
        <taxon>Eggerthellales</taxon>
        <taxon>Eggerthellaceae</taxon>
        <taxon>Slackia</taxon>
    </lineage>
</organism>
<keyword evidence="8" id="KW-0963">Cytoplasm</keyword>
<protein>
    <recommendedName>
        <fullName evidence="8">Glycerol-3-phosphate dehydrogenase [NAD(P)+]</fullName>
        <ecNumber evidence="8">1.1.1.94</ecNumber>
    </recommendedName>
    <alternativeName>
        <fullName evidence="8">NAD(P)(+)-dependent glycerol-3-phosphate dehydrogenase</fullName>
    </alternativeName>
    <alternativeName>
        <fullName evidence="8">NAD(P)H-dependent dihydroxyacetone-phosphate reductase</fullName>
    </alternativeName>
</protein>
<dbReference type="AlphaFoldDB" id="A0A3N0B2Q2"/>
<feature type="binding site" evidence="8">
    <location>
        <position position="140"/>
    </location>
    <ligand>
        <name>sn-glycerol 3-phosphate</name>
        <dbReference type="ChEBI" id="CHEBI:57597"/>
    </ligand>
</feature>
<feature type="binding site" evidence="10">
    <location>
        <begin position="259"/>
        <end position="260"/>
    </location>
    <ligand>
        <name>substrate</name>
    </ligand>
</feature>
<comment type="subcellular location">
    <subcellularLocation>
        <location evidence="8">Cytoplasm</location>
    </subcellularLocation>
</comment>
<evidence type="ECO:0000256" key="8">
    <source>
        <dbReference type="HAMAP-Rule" id="MF_00394"/>
    </source>
</evidence>
<comment type="similarity">
    <text evidence="1 8 12">Belongs to the NAD-dependent glycerol-3-phosphate dehydrogenase family.</text>
</comment>
<keyword evidence="6 8" id="KW-0594">Phospholipid biosynthesis</keyword>
<feature type="domain" description="Glycerol-3-phosphate dehydrogenase NAD-dependent C-terminal" evidence="15">
    <location>
        <begin position="184"/>
        <end position="324"/>
    </location>
</feature>
<dbReference type="GO" id="GO:0008654">
    <property type="term" value="P:phospholipid biosynthetic process"/>
    <property type="evidence" value="ECO:0007669"/>
    <property type="project" value="UniProtKB-KW"/>
</dbReference>
<feature type="binding site" evidence="8">
    <location>
        <position position="111"/>
    </location>
    <ligand>
        <name>sn-glycerol 3-phosphate</name>
        <dbReference type="ChEBI" id="CHEBI:57597"/>
    </ligand>
</feature>
<dbReference type="GO" id="GO:0046167">
    <property type="term" value="P:glycerol-3-phosphate biosynthetic process"/>
    <property type="evidence" value="ECO:0007669"/>
    <property type="project" value="UniProtKB-UniRule"/>
</dbReference>
<evidence type="ECO:0000256" key="9">
    <source>
        <dbReference type="PIRSR" id="PIRSR000114-1"/>
    </source>
</evidence>
<feature type="domain" description="Glycerol-3-phosphate dehydrogenase NAD-dependent N-terminal" evidence="14">
    <location>
        <begin position="10"/>
        <end position="164"/>
    </location>
</feature>